<comment type="caution">
    <text evidence="4">The sequence shown here is derived from an EMBL/GenBank/DDBJ whole genome shotgun (WGS) entry which is preliminary data.</text>
</comment>
<keyword evidence="1" id="KW-0007">Acetylation</keyword>
<dbReference type="PANTHER" id="PTHR24095:SF14">
    <property type="entry name" value="ACETYL-COENZYME A SYNTHETASE 1"/>
    <property type="match status" value="1"/>
</dbReference>
<dbReference type="Gene3D" id="3.40.50.12780">
    <property type="entry name" value="N-terminal domain of ligase-like"/>
    <property type="match status" value="2"/>
</dbReference>
<feature type="domain" description="AMP-dependent synthetase/ligase" evidence="3">
    <location>
        <begin position="55"/>
        <end position="135"/>
    </location>
</feature>
<dbReference type="InterPro" id="IPR000873">
    <property type="entry name" value="AMP-dep_synth/lig_dom"/>
</dbReference>
<dbReference type="Pfam" id="PF00501">
    <property type="entry name" value="AMP-binding"/>
    <property type="match status" value="1"/>
</dbReference>
<dbReference type="InterPro" id="IPR042099">
    <property type="entry name" value="ANL_N_sf"/>
</dbReference>
<reference evidence="4 5" key="1">
    <citation type="submission" date="2021-01" db="EMBL/GenBank/DDBJ databases">
        <title>Actinoplanes sp. nov. LDG1-06 isolated from lichen.</title>
        <authorList>
            <person name="Saeng-In P."/>
            <person name="Phongsopitanun W."/>
            <person name="Kanchanasin P."/>
            <person name="Yuki M."/>
            <person name="Kudo T."/>
            <person name="Ohkuma M."/>
            <person name="Tanasupawat S."/>
        </authorList>
    </citation>
    <scope>NUCLEOTIDE SEQUENCE [LARGE SCALE GENOMIC DNA]</scope>
    <source>
        <strain evidence="4 5">LDG1-06</strain>
    </source>
</reference>
<proteinExistence type="predicted"/>
<name>A0ABS2A984_9ACTN</name>
<evidence type="ECO:0000313" key="5">
    <source>
        <dbReference type="Proteomes" id="UP000632138"/>
    </source>
</evidence>
<gene>
    <name evidence="4" type="ORF">JIG36_12580</name>
</gene>
<keyword evidence="5" id="KW-1185">Reference proteome</keyword>
<evidence type="ECO:0000313" key="4">
    <source>
        <dbReference type="EMBL" id="MBM2616393.1"/>
    </source>
</evidence>
<evidence type="ECO:0000256" key="1">
    <source>
        <dbReference type="ARBA" id="ARBA00022990"/>
    </source>
</evidence>
<evidence type="ECO:0000256" key="2">
    <source>
        <dbReference type="SAM" id="MobiDB-lite"/>
    </source>
</evidence>
<protein>
    <submittedName>
        <fullName evidence="4">AMP-binding protein</fullName>
    </submittedName>
</protein>
<dbReference type="RefSeq" id="WP_203376288.1">
    <property type="nucleotide sequence ID" value="NZ_JAENHP010000003.1"/>
</dbReference>
<sequence>MHNGAVIRKDDETRARANLTNHVWTRHDFTWDQARSWFSGRPGDGLNIGYETVDRHARSSRRDRVALRFTGSRAGPLKVTYTELARATSQFANLLERCGVRRGERVFVLLDAVPQAYVAGLAVLRFGAVLTTLPMTGSQGTVSGVVHPHEAVVGHLASAVYALDLHDDDTVQMSVPAGRLTHTAYSVIATLTAGATSLIDTRSGSPKVPADPGVIPGAPRPASPTAGISPATSPSRIRAATSDTPGEPRSPEGRRP</sequence>
<evidence type="ECO:0000259" key="3">
    <source>
        <dbReference type="Pfam" id="PF00501"/>
    </source>
</evidence>
<dbReference type="SUPFAM" id="SSF56801">
    <property type="entry name" value="Acetyl-CoA synthetase-like"/>
    <property type="match status" value="1"/>
</dbReference>
<dbReference type="EMBL" id="JAENHP010000003">
    <property type="protein sequence ID" value="MBM2616393.1"/>
    <property type="molecule type" value="Genomic_DNA"/>
</dbReference>
<feature type="region of interest" description="Disordered" evidence="2">
    <location>
        <begin position="200"/>
        <end position="256"/>
    </location>
</feature>
<accession>A0ABS2A984</accession>
<organism evidence="4 5">
    <name type="scientific">Paractinoplanes ovalisporus</name>
    <dbReference type="NCBI Taxonomy" id="2810368"/>
    <lineage>
        <taxon>Bacteria</taxon>
        <taxon>Bacillati</taxon>
        <taxon>Actinomycetota</taxon>
        <taxon>Actinomycetes</taxon>
        <taxon>Micromonosporales</taxon>
        <taxon>Micromonosporaceae</taxon>
        <taxon>Paractinoplanes</taxon>
    </lineage>
</organism>
<dbReference type="Proteomes" id="UP000632138">
    <property type="component" value="Unassembled WGS sequence"/>
</dbReference>
<dbReference type="PANTHER" id="PTHR24095">
    <property type="entry name" value="ACETYL-COENZYME A SYNTHETASE"/>
    <property type="match status" value="1"/>
</dbReference>